<geneLocation type="plasmid" evidence="1">
    <name>unnamed1</name>
</geneLocation>
<keyword evidence="2" id="KW-1185">Reference proteome</keyword>
<dbReference type="RefSeq" id="WP_085787443.1">
    <property type="nucleotide sequence ID" value="NZ_CP019938.1"/>
</dbReference>
<dbReference type="Proteomes" id="UP000242447">
    <property type="component" value="Plasmid unnamed1"/>
</dbReference>
<organism evidence="1 2">
    <name type="scientific">Ketogulonicigenium robustum</name>
    <dbReference type="NCBI Taxonomy" id="92947"/>
    <lineage>
        <taxon>Bacteria</taxon>
        <taxon>Pseudomonadati</taxon>
        <taxon>Pseudomonadota</taxon>
        <taxon>Alphaproteobacteria</taxon>
        <taxon>Rhodobacterales</taxon>
        <taxon>Roseobacteraceae</taxon>
        <taxon>Ketogulonicigenium</taxon>
    </lineage>
</organism>
<accession>A0A1W6P2X0</accession>
<dbReference type="EMBL" id="CP019938">
    <property type="protein sequence ID" value="ARO15855.1"/>
    <property type="molecule type" value="Genomic_DNA"/>
</dbReference>
<dbReference type="AlphaFoldDB" id="A0A1W6P2X0"/>
<proteinExistence type="predicted"/>
<evidence type="ECO:0000313" key="1">
    <source>
        <dbReference type="EMBL" id="ARO15855.1"/>
    </source>
</evidence>
<gene>
    <name evidence="1" type="primary">afuA</name>
    <name evidence="1" type="ORF">BVG79_p1000053</name>
</gene>
<evidence type="ECO:0000313" key="2">
    <source>
        <dbReference type="Proteomes" id="UP000242447"/>
    </source>
</evidence>
<sequence>MHGAYVDNQCATGSIIPDVIQLQTLQDFTRRKAEDRLLPSKHEGHEHVRDLFKDPDGAWLLVGLLAFSYM</sequence>
<dbReference type="OrthoDB" id="9766989at2"/>
<reference evidence="1 2" key="1">
    <citation type="submission" date="2017-02" db="EMBL/GenBank/DDBJ databases">
        <title>Ketogulonicigenium robustum SPU B003 Genome sequencing and assembly.</title>
        <authorList>
            <person name="Li Y."/>
            <person name="Liu L."/>
            <person name="Wang C."/>
            <person name="Zhang M."/>
            <person name="Zhang T."/>
            <person name="Zhang Y."/>
        </authorList>
    </citation>
    <scope>NUCLEOTIDE SEQUENCE [LARGE SCALE GENOMIC DNA]</scope>
    <source>
        <strain evidence="1 2">SPU_B003</strain>
        <plasmid evidence="1 2">unnamed1</plasmid>
    </source>
</reference>
<dbReference type="KEGG" id="kro:BVG79_p1000053"/>
<name>A0A1W6P2X0_9RHOB</name>
<protein>
    <submittedName>
        <fullName evidence="1">Iron(III) transport system substrate-binding protein</fullName>
    </submittedName>
</protein>
<keyword evidence="1" id="KW-0614">Plasmid</keyword>